<organism evidence="1 2">
    <name type="scientific">Homo sapiens</name>
    <name type="common">Human</name>
    <dbReference type="NCBI Taxonomy" id="9606"/>
    <lineage>
        <taxon>Eukaryota</taxon>
        <taxon>Metazoa</taxon>
        <taxon>Chordata</taxon>
        <taxon>Craniata</taxon>
        <taxon>Vertebrata</taxon>
        <taxon>Euteleostomi</taxon>
        <taxon>Mammalia</taxon>
        <taxon>Eutheria</taxon>
        <taxon>Euarchontoglires</taxon>
        <taxon>Primates</taxon>
        <taxon>Haplorrhini</taxon>
        <taxon>Catarrhini</taxon>
        <taxon>Hominidae</taxon>
        <taxon>Homo</taxon>
    </lineage>
</organism>
<proteinExistence type="predicted"/>
<protein>
    <submittedName>
        <fullName evidence="1">Testis expressed 35</fullName>
    </submittedName>
</protein>
<dbReference type="OrthoDB" id="9837524at2759"/>
<name>Q5T0J5_HUMAN</name>
<dbReference type="UCSC" id="uc057non.1">
    <property type="organism name" value="human"/>
</dbReference>
<dbReference type="EMBL" id="AL513013">
    <property type="status" value="NOT_ANNOTATED_CDS"/>
    <property type="molecule type" value="Genomic_DNA"/>
</dbReference>
<dbReference type="HGNC" id="HGNC:25366">
    <property type="gene designation" value="TEX35"/>
</dbReference>
<gene>
    <name evidence="1" type="primary">TEX35</name>
</gene>
<dbReference type="OpenTargets" id="ENSG00000240021"/>
<accession>Q5T0J5</accession>
<reference evidence="1 2" key="3">
    <citation type="journal article" date="2006" name="Nature">
        <title>The DNA sequence and biological annotation of human chromosome 1.</title>
        <authorList>
            <person name="Gregory S.G."/>
            <person name="Barlow K.F."/>
            <person name="McLay K.E."/>
            <person name="Kaul R."/>
            <person name="Swarbreck D."/>
            <person name="Dunham A."/>
            <person name="Scott C.E."/>
            <person name="Howe K.L."/>
            <person name="Woodfine K."/>
            <person name="Spencer C.C."/>
            <person name="Jones M.C."/>
            <person name="Gillson C."/>
            <person name="Searle S."/>
            <person name="Zhou Y."/>
            <person name="Kokocinski F."/>
            <person name="McDonald L."/>
            <person name="Evans R."/>
            <person name="Phillips K."/>
            <person name="Atkinson A."/>
            <person name="Cooper R."/>
            <person name="Jones C."/>
            <person name="Hall R.E."/>
            <person name="Andrews T.D."/>
            <person name="Lloyd C."/>
            <person name="Ainscough R."/>
            <person name="Almeida J.P."/>
            <person name="Ambrose K.D."/>
            <person name="Anderson F."/>
            <person name="Andrew R.W."/>
            <person name="Ashwell R.I."/>
            <person name="Aubin K."/>
            <person name="Babbage A.K."/>
            <person name="Bagguley C.L."/>
            <person name="Bailey J."/>
            <person name="Beasley H."/>
            <person name="Bethel G."/>
            <person name="Bird C.P."/>
            <person name="Bray-Allen S."/>
            <person name="Brown J.Y."/>
            <person name="Brown A.J."/>
            <person name="Buckley D."/>
            <person name="Burton J."/>
            <person name="Bye J."/>
            <person name="Carder C."/>
            <person name="Chapman J.C."/>
            <person name="Clark S.Y."/>
            <person name="Clarke G."/>
            <person name="Clee C."/>
            <person name="Cobley V."/>
            <person name="Collier R.E."/>
            <person name="Corby N."/>
            <person name="Coville G.J."/>
            <person name="Davies J."/>
            <person name="Deadman R."/>
            <person name="Dunn M."/>
            <person name="Earthrowl M."/>
            <person name="Ellington A.G."/>
            <person name="Errington H."/>
            <person name="Frankish A."/>
            <person name="Frankland J."/>
            <person name="French L."/>
            <person name="Garner P."/>
            <person name="Garnett J."/>
            <person name="Gay L."/>
            <person name="Ghori M.R."/>
            <person name="Gibson R."/>
            <person name="Gilby L.M."/>
            <person name="Gillett W."/>
            <person name="Glithero R.J."/>
            <person name="Grafham D.V."/>
            <person name="Griffiths C."/>
            <person name="Griffiths-Jones S."/>
            <person name="Grocock R."/>
            <person name="Hammond S."/>
            <person name="Harrison E.S."/>
            <person name="Hart E."/>
            <person name="Haugen E."/>
            <person name="Heath P.D."/>
            <person name="Holmes S."/>
            <person name="Holt K."/>
            <person name="Howden P.J."/>
            <person name="Hunt A.R."/>
            <person name="Hunt S.E."/>
            <person name="Hunter G."/>
            <person name="Isherwood J."/>
            <person name="James R."/>
            <person name="Johnson C."/>
            <person name="Johnson D."/>
            <person name="Joy A."/>
            <person name="Kay M."/>
            <person name="Kershaw J.K."/>
            <person name="Kibukawa M."/>
            <person name="Kimberley A.M."/>
            <person name="King A."/>
            <person name="Knights A.J."/>
            <person name="Lad H."/>
            <person name="Laird G."/>
            <person name="Lawlor S."/>
            <person name="Leongamornlert D.A."/>
            <person name="Lloyd D.M."/>
            <person name="Loveland J."/>
            <person name="Lovell J."/>
            <person name="Lush M.J."/>
            <person name="Lyne R."/>
            <person name="Martin S."/>
            <person name="Mashreghi-Mohammadi M."/>
            <person name="Matthews L."/>
            <person name="Matthews N.S."/>
            <person name="McLaren S."/>
            <person name="Milne S."/>
            <person name="Mistry S."/>
            <person name="Moore M.J."/>
            <person name="Nickerson T."/>
            <person name="O'Dell C.N."/>
            <person name="Oliver K."/>
            <person name="Palmeiri A."/>
            <person name="Palmer S.A."/>
            <person name="Parker A."/>
            <person name="Patel D."/>
            <person name="Pearce A.V."/>
            <person name="Peck A.I."/>
            <person name="Pelan S."/>
            <person name="Phelps K."/>
            <person name="Phillimore B.J."/>
            <person name="Plumb R."/>
            <person name="Rajan J."/>
            <person name="Raymond C."/>
            <person name="Rouse G."/>
            <person name="Saenphimmachak C."/>
            <person name="Sehra H.K."/>
            <person name="Sheridan E."/>
            <person name="Shownkeen R."/>
            <person name="Sims S."/>
            <person name="Skuce C.D."/>
            <person name="Smith M."/>
            <person name="Steward C."/>
            <person name="Subramanian S."/>
            <person name="Sycamore N."/>
            <person name="Tracey A."/>
            <person name="Tromans A."/>
            <person name="Van Helmond Z."/>
            <person name="Wall M."/>
            <person name="Wallis J.M."/>
            <person name="White S."/>
            <person name="Whitehead S.L."/>
            <person name="Wilkinson J.E."/>
            <person name="Willey D.L."/>
            <person name="Williams H."/>
            <person name="Wilming L."/>
            <person name="Wray P.W."/>
            <person name="Wu Z."/>
            <person name="Coulson A."/>
            <person name="Vaudin M."/>
            <person name="Sulston J.E."/>
            <person name="Durbin R."/>
            <person name="Hubbard T."/>
            <person name="Wooster R."/>
            <person name="Dunham I."/>
            <person name="Carter N.P."/>
            <person name="McVean G."/>
            <person name="Ross M.T."/>
            <person name="Harrow J."/>
            <person name="Olson M.V."/>
            <person name="Beck S."/>
            <person name="Rogers J."/>
            <person name="Bentley D.R."/>
            <person name="Banerjee R."/>
            <person name="Bryant S.P."/>
            <person name="Burford D.C."/>
            <person name="Burrill W.D."/>
            <person name="Clegg S.M."/>
            <person name="Dhami P."/>
            <person name="Dovey O."/>
            <person name="Faulkner L.M."/>
            <person name="Gribble S.M."/>
            <person name="Langford C.F."/>
            <person name="Pandian R.D."/>
            <person name="Porter K.M."/>
            <person name="Prigmore E."/>
        </authorList>
    </citation>
    <scope>NUCLEOTIDE SEQUENCE [LARGE SCALE GENOMIC DNA]</scope>
</reference>
<reference evidence="1" key="5">
    <citation type="submission" date="2025-09" db="UniProtKB">
        <authorList>
            <consortium name="Ensembl"/>
        </authorList>
    </citation>
    <scope>IDENTIFICATION</scope>
</reference>
<evidence type="ECO:0000313" key="1">
    <source>
        <dbReference type="Ensembl" id="ENSP00000413991.1"/>
    </source>
</evidence>
<reference evidence="1 2" key="1">
    <citation type="journal article" date="2001" name="Nature">
        <title>Initial sequencing and analysis of the human genome.</title>
        <authorList>
            <consortium name="International Human Genome Sequencing Consortium"/>
            <person name="Lander E.S."/>
            <person name="Linton L.M."/>
            <person name="Birren B."/>
            <person name="Nusbaum C."/>
            <person name="Zody M.C."/>
            <person name="Baldwin J."/>
            <person name="Devon K."/>
            <person name="Dewar K."/>
            <person name="Doyle M."/>
            <person name="FitzHugh W."/>
            <person name="Funke R."/>
            <person name="Gage D."/>
            <person name="Harris K."/>
            <person name="Heaford A."/>
            <person name="Howland J."/>
            <person name="Kann L."/>
            <person name="Lehoczky J."/>
            <person name="LeVine R."/>
            <person name="McEwan P."/>
            <person name="McKernan K."/>
            <person name="Meldrim J."/>
            <person name="Mesirov J.P."/>
            <person name="Miranda C."/>
            <person name="Morris W."/>
            <person name="Naylor J."/>
            <person name="Raymond C."/>
            <person name="Rosetti M."/>
            <person name="Santos R."/>
            <person name="Sheridan A."/>
            <person name="Sougnez C."/>
            <person name="Stange-Thomann N."/>
            <person name="Stojanovic N."/>
            <person name="Subramanian A."/>
            <person name="Wyman D."/>
            <person name="Rogers J."/>
            <person name="Sulston J."/>
            <person name="Ainscough R."/>
            <person name="Beck S."/>
            <person name="Bentley D."/>
            <person name="Burton J."/>
            <person name="Clee C."/>
            <person name="Carter N."/>
            <person name="Coulson A."/>
            <person name="Deadman R."/>
            <person name="Deloukas P."/>
            <person name="Dunham A."/>
            <person name="Dunham I."/>
            <person name="Durbin R."/>
            <person name="French L."/>
            <person name="Grafham D."/>
            <person name="Gregory S."/>
            <person name="Hubbard T."/>
            <person name="Humphray S."/>
            <person name="Hunt A."/>
            <person name="Jones M."/>
            <person name="Lloyd C."/>
            <person name="McMurray A."/>
            <person name="Matthews L."/>
            <person name="Mercer S."/>
            <person name="Milne S."/>
            <person name="Mullikin J.C."/>
            <person name="Mungall A."/>
            <person name="Plumb R."/>
            <person name="Ross M."/>
            <person name="Shownkeen R."/>
            <person name="Sims S."/>
            <person name="Waterston R.H."/>
            <person name="Wilson R.K."/>
            <person name="Hillier L.W."/>
            <person name="McPherson J.D."/>
            <person name="Marra M.A."/>
            <person name="Mardis E.R."/>
            <person name="Fulton L.A."/>
            <person name="Chinwalla A.T."/>
            <person name="Pepin K.H."/>
            <person name="Gish W.R."/>
            <person name="Chissoe S.L."/>
            <person name="Wendl M.C."/>
            <person name="Delehaunty K.D."/>
            <person name="Miner T.L."/>
            <person name="Delehaunty A."/>
            <person name="Kramer J.B."/>
            <person name="Cook L.L."/>
            <person name="Fulton R.S."/>
            <person name="Johnson D.L."/>
            <person name="Minx P.J."/>
            <person name="Clifton S.W."/>
            <person name="Hawkins T."/>
            <person name="Branscomb E."/>
            <person name="Predki P."/>
            <person name="Richardson P."/>
            <person name="Wenning S."/>
            <person name="Slezak T."/>
            <person name="Doggett N."/>
            <person name="Cheng J.F."/>
            <person name="Olsen A."/>
            <person name="Lucas S."/>
            <person name="Elkin C."/>
            <person name="Uberbacher E."/>
            <person name="Frazier M."/>
            <person name="Gibbs R.A."/>
            <person name="Muzny D.M."/>
            <person name="Scherer S.E."/>
            <person name="Bouck J.B."/>
            <person name="Sodergren E.J."/>
            <person name="Worley K.C."/>
            <person name="Rives C.M."/>
            <person name="Gorrell J.H."/>
            <person name="Metzker M.L."/>
            <person name="Naylor S.L."/>
            <person name="Kucherlapati R.S."/>
            <person name="Nelson D.L."/>
            <person name="Weinstock G.M."/>
            <person name="Sakaki Y."/>
            <person name="Fujiyama A."/>
            <person name="Hattori M."/>
            <person name="Yada T."/>
            <person name="Toyoda A."/>
            <person name="Itoh T."/>
            <person name="Kawagoe C."/>
            <person name="Watanabe H."/>
            <person name="Totoki Y."/>
            <person name="Taylor T."/>
            <person name="Weissenbach J."/>
            <person name="Heilig R."/>
            <person name="Saurin W."/>
            <person name="Artiguenave F."/>
            <person name="Brottier P."/>
            <person name="Bruls T."/>
            <person name="Pelletier E."/>
            <person name="Robert C."/>
            <person name="Wincker P."/>
            <person name="Smith D.R."/>
            <person name="Doucette-Stamm L."/>
            <person name="Rubenfield M."/>
            <person name="Weinstock K."/>
            <person name="Lee H.M."/>
            <person name="Dubois J."/>
            <person name="Rosenthal A."/>
            <person name="Platzer M."/>
            <person name="Nyakatura G."/>
            <person name="Taudien S."/>
            <person name="Rump A."/>
            <person name="Yang H."/>
            <person name="Yu J."/>
            <person name="Wang J."/>
            <person name="Huang G."/>
            <person name="Gu J."/>
            <person name="Hood L."/>
            <person name="Rowen L."/>
            <person name="Madan A."/>
            <person name="Qin S."/>
            <person name="Davis R.W."/>
            <person name="Federspiel N.A."/>
            <person name="Abola A.P."/>
            <person name="Proctor M.J."/>
            <person name="Myers R.M."/>
            <person name="Schmutz J."/>
            <person name="Dickson M."/>
            <person name="Grimwood J."/>
            <person name="Cox D.R."/>
            <person name="Olson M.V."/>
            <person name="Kaul R."/>
            <person name="Raymond C."/>
            <person name="Shimizu N."/>
            <person name="Kawasaki K."/>
            <person name="Minoshima S."/>
            <person name="Evans G.A."/>
            <person name="Athanasiou M."/>
            <person name="Schultz R."/>
            <person name="Roe B.A."/>
            <person name="Chen F."/>
            <person name="Pan H."/>
            <person name="Ramser J."/>
            <person name="Lehrach H."/>
            <person name="Reinhardt R."/>
            <person name="McCombie W.R."/>
            <person name="de la Bastide M."/>
            <person name="Dedhia N."/>
            <person name="Blocker H."/>
            <person name="Hornischer K."/>
            <person name="Nordsiek G."/>
            <person name="Agarwala R."/>
            <person name="Aravind L."/>
            <person name="Bailey J.A."/>
            <person name="Bateman A."/>
            <person name="Batzoglou S."/>
            <person name="Birney E."/>
            <person name="Bork P."/>
            <person name="Brown D.G."/>
            <person name="Burge C.B."/>
            <person name="Cerutti L."/>
            <person name="Chen H.C."/>
            <person name="Church D."/>
            <person name="Clamp M."/>
            <person name="Copley R.R."/>
            <person name="Doerks T."/>
            <person name="Eddy S.R."/>
            <person name="Eichler E.E."/>
            <person name="Furey T.S."/>
            <person name="Galagan J."/>
            <person name="Gilbert J.G."/>
            <person name="Harmon C."/>
            <person name="Hayashizaki Y."/>
            <person name="Haussler D."/>
            <person name="Hermjakob H."/>
            <person name="Hokamp K."/>
            <person name="Jang W."/>
            <person name="Johnson L.S."/>
            <person name="Jones T.A."/>
            <person name="Kasif S."/>
            <person name="Kaspryzk A."/>
            <person name="Kennedy S."/>
            <person name="Kent W.J."/>
            <person name="Kitts P."/>
            <person name="Koonin E.V."/>
            <person name="Korf I."/>
            <person name="Kulp D."/>
            <person name="Lancet D."/>
            <person name="Lowe T.M."/>
            <person name="McLysaght A."/>
            <person name="Mikkelsen T."/>
            <person name="Moran J.V."/>
            <person name="Mulder N."/>
            <person name="Pollara V.J."/>
            <person name="Ponting C.P."/>
            <person name="Schuler G."/>
            <person name="Schultz J."/>
            <person name="Slater G."/>
            <person name="Smit A.F."/>
            <person name="Stupka E."/>
            <person name="Szustakowski J."/>
            <person name="Thierry-Mieg D."/>
            <person name="Thierry-Mieg J."/>
            <person name="Wagner L."/>
            <person name="Wallis J."/>
            <person name="Wheeler R."/>
            <person name="Williams A."/>
            <person name="Wolf Y.I."/>
            <person name="Wolfe K.H."/>
            <person name="Yang S.P."/>
            <person name="Yeh R.F."/>
            <person name="Collins F."/>
            <person name="Guyer M.S."/>
            <person name="Peterson J."/>
            <person name="Felsenfeld A."/>
            <person name="Wetterstrand K.A."/>
            <person name="Patrinos A."/>
            <person name="Morgan M.J."/>
            <person name="de Jong P."/>
            <person name="Catanese J.J."/>
            <person name="Osoegawa K."/>
            <person name="Shizuya H."/>
            <person name="Choi S."/>
            <person name="Chen Y.J."/>
        </authorList>
    </citation>
    <scope>NUCLEOTIDE SEQUENCE [LARGE SCALE GENOMIC DNA]</scope>
</reference>
<feature type="non-terminal residue" evidence="1">
    <location>
        <position position="1"/>
    </location>
</feature>
<reference evidence="1 2" key="2">
    <citation type="journal article" date="2004" name="Nature">
        <title>Finishing the euchromatic sequence of the human genome.</title>
        <authorList>
            <consortium name="International Human Genome Sequencing Consortium"/>
        </authorList>
    </citation>
    <scope>NUCLEOTIDE SEQUENCE [LARGE SCALE GENOMIC DNA]</scope>
</reference>
<dbReference type="GeneTree" id="ENSGT00390000011962"/>
<dbReference type="HOGENOM" id="CLU_3129432_0_0_1"/>
<dbReference type="Antibodypedia" id="50038">
    <property type="antibodies" value="91 antibodies from 14 providers"/>
</dbReference>
<dbReference type="ChiTaRS" id="TEX35">
    <property type="organism name" value="human"/>
</dbReference>
<dbReference type="Bgee" id="ENSG00000240021">
    <property type="expression patterns" value="Expressed in left testis and 113 other cell types or tissues"/>
</dbReference>
<sequence length="50" mass="5401">KTGLTGSPSSLWDLLREMFVVCSKEQLQSGGKYSHQVWAPFSPLASGAAF</sequence>
<dbReference type="Proteomes" id="UP000005640">
    <property type="component" value="Chromosome 1"/>
</dbReference>
<reference evidence="1" key="4">
    <citation type="submission" date="2025-08" db="UniProtKB">
        <authorList>
            <consortium name="Ensembl"/>
        </authorList>
    </citation>
    <scope>IDENTIFICATION</scope>
</reference>
<evidence type="ECO:0000313" key="2">
    <source>
        <dbReference type="Proteomes" id="UP000005640"/>
    </source>
</evidence>
<keyword evidence="2" id="KW-1185">Reference proteome</keyword>
<dbReference type="AlphaFoldDB" id="Q5T0J5"/>
<dbReference type="VEuPathDB" id="HostDB:ENSG00000240021"/>
<dbReference type="Ensembl" id="ENST00000442872.1">
    <property type="protein sequence ID" value="ENSP00000413991.1"/>
    <property type="gene ID" value="ENSG00000240021.10"/>
</dbReference>
<dbReference type="ExpressionAtlas" id="Q5T0J5">
    <property type="expression patterns" value="baseline and differential"/>
</dbReference>